<reference evidence="3 4" key="1">
    <citation type="journal article" date="2016" name="Nat. Commun.">
        <title>Thousands of microbial genomes shed light on interconnected biogeochemical processes in an aquifer system.</title>
        <authorList>
            <person name="Anantharaman K."/>
            <person name="Brown C.T."/>
            <person name="Hug L.A."/>
            <person name="Sharon I."/>
            <person name="Castelle C.J."/>
            <person name="Probst A.J."/>
            <person name="Thomas B.C."/>
            <person name="Singh A."/>
            <person name="Wilkins M.J."/>
            <person name="Karaoz U."/>
            <person name="Brodie E.L."/>
            <person name="Williams K.H."/>
            <person name="Hubbard S.S."/>
            <person name="Banfield J.F."/>
        </authorList>
    </citation>
    <scope>NUCLEOTIDE SEQUENCE [LARGE SCALE GENOMIC DNA]</scope>
</reference>
<dbReference type="InterPro" id="IPR001322">
    <property type="entry name" value="Lamin_tail_dom"/>
</dbReference>
<dbReference type="Gene3D" id="2.60.40.1260">
    <property type="entry name" value="Lamin Tail domain"/>
    <property type="match status" value="3"/>
</dbReference>
<evidence type="ECO:0000313" key="4">
    <source>
        <dbReference type="Proteomes" id="UP000177528"/>
    </source>
</evidence>
<dbReference type="EMBL" id="MHHR01000009">
    <property type="protein sequence ID" value="OGY34857.1"/>
    <property type="molecule type" value="Genomic_DNA"/>
</dbReference>
<dbReference type="SUPFAM" id="SSF74853">
    <property type="entry name" value="Lamin A/C globular tail domain"/>
    <property type="match status" value="3"/>
</dbReference>
<comment type="caution">
    <text evidence="3">The sequence shown here is derived from an EMBL/GenBank/DDBJ whole genome shotgun (WGS) entry which is preliminary data.</text>
</comment>
<feature type="region of interest" description="Disordered" evidence="1">
    <location>
        <begin position="310"/>
        <end position="332"/>
    </location>
</feature>
<dbReference type="AlphaFoldDB" id="A0A1G1X691"/>
<dbReference type="Proteomes" id="UP000177528">
    <property type="component" value="Unassembled WGS sequence"/>
</dbReference>
<feature type="domain" description="LTD" evidence="2">
    <location>
        <begin position="334"/>
        <end position="437"/>
    </location>
</feature>
<feature type="domain" description="LTD" evidence="2">
    <location>
        <begin position="174"/>
        <end position="293"/>
    </location>
</feature>
<organism evidence="3 4">
    <name type="scientific">Candidatus Andersenbacteria bacterium RIFCSPHIGHO2_12_FULL_45_11</name>
    <dbReference type="NCBI Taxonomy" id="1797281"/>
    <lineage>
        <taxon>Bacteria</taxon>
        <taxon>Candidatus Anderseniibacteriota</taxon>
    </lineage>
</organism>
<dbReference type="Pfam" id="PF00932">
    <property type="entry name" value="LTD"/>
    <property type="match status" value="3"/>
</dbReference>
<dbReference type="PROSITE" id="PS51841">
    <property type="entry name" value="LTD"/>
    <property type="match status" value="3"/>
</dbReference>
<gene>
    <name evidence="3" type="ORF">A3D99_03040</name>
</gene>
<evidence type="ECO:0000313" key="3">
    <source>
        <dbReference type="EMBL" id="OGY34857.1"/>
    </source>
</evidence>
<protein>
    <recommendedName>
        <fullName evidence="2">LTD domain-containing protein</fullName>
    </recommendedName>
</protein>
<evidence type="ECO:0000259" key="2">
    <source>
        <dbReference type="PROSITE" id="PS51841"/>
    </source>
</evidence>
<accession>A0A1G1X691</accession>
<dbReference type="InterPro" id="IPR036415">
    <property type="entry name" value="Lamin_tail_dom_sf"/>
</dbReference>
<name>A0A1G1X691_9BACT</name>
<proteinExistence type="predicted"/>
<sequence>MMYRHTTLFVILITFLTFNVLFFSVSSAEEDYSADVHITEFIPNPVGDDSELEFIELYNGSDFDVDLSEWVVDTGGSARFIIESGTILGAQSFLTFYSADKNIALTNSGDHIQFIRPNAVVQDDIVYTSSIEGHSYIRLDTGIYGGSATPTPNSANTPLPTPTVTPTPTPTIAPTPTLSESPTPILYSTEVHVSEFLPSPEGDDGELEFIELHNSSTSEIDISGWIIDTGPTSRFTIAPGTVIAPGLYVVFFSSLYDISLSNSSDHIQLVRPDGVVQDDISYTETKEGHSYNRSDAGAYDQSFTPTANAANTITASPTPTPKPTATASPKSEESTITYEYSSLLVINELLPNPEGSDEEYEYIEIKNLDTKTVRLAGWTLDDAVKGSAFHFTDESILAGKILVFERKKTKIALNNDTDTVSLINPKGKVISTVVYSKVVPEGQSWNRAVDGAYAWSETLTPGRENTIVVLKKASPTPKPKKPKVVAVKKKASASPQASALRAPSVLAARDEKLPWTETVSRTVVYPPNETLPATGKQRLFVLFGATAAFAQLASGISRKERIWRM</sequence>
<feature type="domain" description="LTD" evidence="2">
    <location>
        <begin position="24"/>
        <end position="138"/>
    </location>
</feature>
<evidence type="ECO:0000256" key="1">
    <source>
        <dbReference type="SAM" id="MobiDB-lite"/>
    </source>
</evidence>